<dbReference type="RefSeq" id="WP_131498647.1">
    <property type="nucleotide sequence ID" value="NZ_SJKC01000004.1"/>
</dbReference>
<dbReference type="AlphaFoldDB" id="A0A4R0IPQ4"/>
<dbReference type="InterPro" id="IPR029068">
    <property type="entry name" value="Glyas_Bleomycin-R_OHBP_Dase"/>
</dbReference>
<name>A0A4R0IPQ4_9ACTN</name>
<organism evidence="2 3">
    <name type="scientific">Kribbella speibonae</name>
    <dbReference type="NCBI Taxonomy" id="1572660"/>
    <lineage>
        <taxon>Bacteria</taxon>
        <taxon>Bacillati</taxon>
        <taxon>Actinomycetota</taxon>
        <taxon>Actinomycetes</taxon>
        <taxon>Propionibacteriales</taxon>
        <taxon>Kribbellaceae</taxon>
        <taxon>Kribbella</taxon>
    </lineage>
</organism>
<dbReference type="CDD" id="cd08351">
    <property type="entry name" value="ChaP_like"/>
    <property type="match status" value="1"/>
</dbReference>
<dbReference type="EMBL" id="SJKC01000004">
    <property type="protein sequence ID" value="TCC34284.1"/>
    <property type="molecule type" value="Genomic_DNA"/>
</dbReference>
<dbReference type="InterPro" id="IPR004360">
    <property type="entry name" value="Glyas_Fos-R_dOase_dom"/>
</dbReference>
<sequence>MAVEFNHTIVNSSDKEASARFLAGILGLGEPSSYGPFAVVQLANGTSLDFADAGGQPRTQHYAFLVSEDEFDQIHARIVERGLTYWADPFHRQEREINTNDGGRGLYWDDPDGHRLEILTVPYGGWPSA</sequence>
<dbReference type="Gene3D" id="3.10.180.10">
    <property type="entry name" value="2,3-Dihydroxybiphenyl 1,2-Dioxygenase, domain 1"/>
    <property type="match status" value="1"/>
</dbReference>
<reference evidence="2 3" key="1">
    <citation type="submission" date="2019-02" db="EMBL/GenBank/DDBJ databases">
        <title>Kribbella capetownensis sp. nov. and Kribbella speibonae sp. nov., isolated from soil.</title>
        <authorList>
            <person name="Curtis S.M."/>
            <person name="Norton I."/>
            <person name="Everest G.J."/>
            <person name="Meyers P.R."/>
        </authorList>
    </citation>
    <scope>NUCLEOTIDE SEQUENCE [LARGE SCALE GENOMIC DNA]</scope>
    <source>
        <strain evidence="2 3">YM55</strain>
    </source>
</reference>
<dbReference type="Proteomes" id="UP000294225">
    <property type="component" value="Unassembled WGS sequence"/>
</dbReference>
<evidence type="ECO:0000313" key="3">
    <source>
        <dbReference type="Proteomes" id="UP000294225"/>
    </source>
</evidence>
<accession>A0A4R0IPQ4</accession>
<feature type="domain" description="VOC" evidence="1">
    <location>
        <begin position="4"/>
        <end position="121"/>
    </location>
</feature>
<evidence type="ECO:0000313" key="2">
    <source>
        <dbReference type="EMBL" id="TCC34284.1"/>
    </source>
</evidence>
<comment type="caution">
    <text evidence="2">The sequence shown here is derived from an EMBL/GenBank/DDBJ whole genome shotgun (WGS) entry which is preliminary data.</text>
</comment>
<dbReference type="SUPFAM" id="SSF54593">
    <property type="entry name" value="Glyoxalase/Bleomycin resistance protein/Dihydroxybiphenyl dioxygenase"/>
    <property type="match status" value="1"/>
</dbReference>
<dbReference type="PROSITE" id="PS51819">
    <property type="entry name" value="VOC"/>
    <property type="match status" value="1"/>
</dbReference>
<proteinExistence type="predicted"/>
<dbReference type="InterPro" id="IPR037523">
    <property type="entry name" value="VOC_core"/>
</dbReference>
<dbReference type="Pfam" id="PF00903">
    <property type="entry name" value="Glyoxalase"/>
    <property type="match status" value="1"/>
</dbReference>
<evidence type="ECO:0000259" key="1">
    <source>
        <dbReference type="PROSITE" id="PS51819"/>
    </source>
</evidence>
<protein>
    <submittedName>
        <fullName evidence="2">VOC family protein</fullName>
    </submittedName>
</protein>
<gene>
    <name evidence="2" type="ORF">E0H92_30170</name>
</gene>